<protein>
    <submittedName>
        <fullName evidence="2">Uncharacterized protein</fullName>
    </submittedName>
</protein>
<gene>
    <name evidence="2" type="ORF">B7R21_09025</name>
</gene>
<accession>A0A3E0VU00</accession>
<evidence type="ECO:0000313" key="2">
    <source>
        <dbReference type="EMBL" id="RFA12979.1"/>
    </source>
</evidence>
<evidence type="ECO:0000256" key="1">
    <source>
        <dbReference type="SAM" id="MobiDB-lite"/>
    </source>
</evidence>
<name>A0A3E0VU00_9MICO</name>
<sequence>MLRPQVTAEVDAVPIRQLHMVRPGTDSTVNEPVTEARLRRSASSSSPGTNGSSAEVISADAADQRWRRRDDRDPHRDTQEAAHRRVPGRETGSTSVV</sequence>
<feature type="region of interest" description="Disordered" evidence="1">
    <location>
        <begin position="19"/>
        <end position="97"/>
    </location>
</feature>
<dbReference type="AlphaFoldDB" id="A0A3E0VU00"/>
<dbReference type="Proteomes" id="UP000256709">
    <property type="component" value="Unassembled WGS sequence"/>
</dbReference>
<reference evidence="2 3" key="1">
    <citation type="submission" date="2017-04" db="EMBL/GenBank/DDBJ databases">
        <title>Comparative genome analysis of Subtercola boreus.</title>
        <authorList>
            <person name="Cho Y.-J."/>
            <person name="Cho A."/>
            <person name="Kim O.-S."/>
            <person name="Lee J.-I."/>
        </authorList>
    </citation>
    <scope>NUCLEOTIDE SEQUENCE [LARGE SCALE GENOMIC DNA]</scope>
    <source>
        <strain evidence="2 3">P27444</strain>
    </source>
</reference>
<feature type="compositionally biased region" description="Low complexity" evidence="1">
    <location>
        <begin position="41"/>
        <end position="54"/>
    </location>
</feature>
<feature type="compositionally biased region" description="Basic and acidic residues" evidence="1">
    <location>
        <begin position="62"/>
        <end position="83"/>
    </location>
</feature>
<organism evidence="2 3">
    <name type="scientific">Subtercola boreus</name>
    <dbReference type="NCBI Taxonomy" id="120213"/>
    <lineage>
        <taxon>Bacteria</taxon>
        <taxon>Bacillati</taxon>
        <taxon>Actinomycetota</taxon>
        <taxon>Actinomycetes</taxon>
        <taxon>Micrococcales</taxon>
        <taxon>Microbacteriaceae</taxon>
        <taxon>Subtercola</taxon>
    </lineage>
</organism>
<comment type="caution">
    <text evidence="2">The sequence shown here is derived from an EMBL/GenBank/DDBJ whole genome shotgun (WGS) entry which is preliminary data.</text>
</comment>
<evidence type="ECO:0000313" key="3">
    <source>
        <dbReference type="Proteomes" id="UP000256709"/>
    </source>
</evidence>
<dbReference type="EMBL" id="NBXA01000020">
    <property type="protein sequence ID" value="RFA12979.1"/>
    <property type="molecule type" value="Genomic_DNA"/>
</dbReference>
<proteinExistence type="predicted"/>